<comment type="caution">
    <text evidence="1">The sequence shown here is derived from an EMBL/GenBank/DDBJ whole genome shotgun (WGS) entry which is preliminary data.</text>
</comment>
<protein>
    <submittedName>
        <fullName evidence="1">Uncharacterized protein</fullName>
    </submittedName>
</protein>
<organism evidence="1 2">
    <name type="scientific">Leucobacter exalbidus</name>
    <dbReference type="NCBI Taxonomy" id="662960"/>
    <lineage>
        <taxon>Bacteria</taxon>
        <taxon>Bacillati</taxon>
        <taxon>Actinomycetota</taxon>
        <taxon>Actinomycetes</taxon>
        <taxon>Micrococcales</taxon>
        <taxon>Microbacteriaceae</taxon>
        <taxon>Leucobacter</taxon>
    </lineage>
</organism>
<sequence>MPLRSVFTEAQKFAKYLVSAPEVVDHELAEEKYRANGLRKDKVLVADLITQLPELTMPLGQPDSNVASAVITDALRWWVEVEDGTKIPIAAVNIENIGWRGLAYSSDPHSPAMSVHDLVFGGDRVNGQFTAASGLPVNIEIVYFDDREKDVNAKVTIQPAPDKAVMRPGGRDIRKTIADLRNEVEVMEKHPIAKDIFESSVELAAEKALGRFFNLF</sequence>
<dbReference type="AlphaFoldDB" id="A0A940PLK1"/>
<evidence type="ECO:0000313" key="2">
    <source>
        <dbReference type="Proteomes" id="UP000675163"/>
    </source>
</evidence>
<gene>
    <name evidence="1" type="ORF">JOF28_001399</name>
</gene>
<keyword evidence="2" id="KW-1185">Reference proteome</keyword>
<dbReference type="RefSeq" id="WP_209705120.1">
    <property type="nucleotide sequence ID" value="NZ_JAFIDA010000001.1"/>
</dbReference>
<evidence type="ECO:0000313" key="1">
    <source>
        <dbReference type="EMBL" id="MBP1326167.1"/>
    </source>
</evidence>
<proteinExistence type="predicted"/>
<name>A0A940PLK1_9MICO</name>
<reference evidence="1" key="1">
    <citation type="submission" date="2021-02" db="EMBL/GenBank/DDBJ databases">
        <title>Sequencing the genomes of 1000 actinobacteria strains.</title>
        <authorList>
            <person name="Klenk H.-P."/>
        </authorList>
    </citation>
    <scope>NUCLEOTIDE SEQUENCE</scope>
    <source>
        <strain evidence="1">DSM 22850</strain>
    </source>
</reference>
<dbReference type="EMBL" id="JAFIDA010000001">
    <property type="protein sequence ID" value="MBP1326167.1"/>
    <property type="molecule type" value="Genomic_DNA"/>
</dbReference>
<accession>A0A940PLK1</accession>
<dbReference type="Proteomes" id="UP000675163">
    <property type="component" value="Unassembled WGS sequence"/>
</dbReference>